<evidence type="ECO:0000256" key="1">
    <source>
        <dbReference type="ARBA" id="ARBA00006611"/>
    </source>
</evidence>
<keyword evidence="7" id="KW-1185">Reference proteome</keyword>
<name>C1AA14_GEMAT</name>
<protein>
    <submittedName>
        <fullName evidence="6">Type IV pilus assembly protein PilB</fullName>
    </submittedName>
</protein>
<dbReference type="SUPFAM" id="SSF160246">
    <property type="entry name" value="EspE N-terminal domain-like"/>
    <property type="match status" value="1"/>
</dbReference>
<feature type="domain" description="Bacterial type II secretion system protein E" evidence="4">
    <location>
        <begin position="211"/>
        <end position="630"/>
    </location>
</feature>
<dbReference type="Pfam" id="PF00437">
    <property type="entry name" value="T2SSE"/>
    <property type="match status" value="1"/>
</dbReference>
<dbReference type="FunFam" id="3.30.300.160:FF:000002">
    <property type="entry name" value="Type II secretion system protein E"/>
    <property type="match status" value="1"/>
</dbReference>
<dbReference type="Gene3D" id="1.10.40.70">
    <property type="match status" value="1"/>
</dbReference>
<dbReference type="InterPro" id="IPR027417">
    <property type="entry name" value="P-loop_NTPase"/>
</dbReference>
<comment type="similarity">
    <text evidence="1">Belongs to the GSP E family.</text>
</comment>
<feature type="domain" description="Type II secretion system protein GspE N-terminal" evidence="5">
    <location>
        <begin position="90"/>
        <end position="174"/>
    </location>
</feature>
<proteinExistence type="inferred from homology"/>
<dbReference type="SUPFAM" id="SSF52540">
    <property type="entry name" value="P-loop containing nucleoside triphosphate hydrolases"/>
    <property type="match status" value="1"/>
</dbReference>
<dbReference type="Pfam" id="PF05157">
    <property type="entry name" value="MshEN"/>
    <property type="match status" value="1"/>
</dbReference>
<accession>C1AA14</accession>
<dbReference type="GO" id="GO:0016887">
    <property type="term" value="F:ATP hydrolysis activity"/>
    <property type="evidence" value="ECO:0007669"/>
    <property type="project" value="TreeGrafter"/>
</dbReference>
<dbReference type="Gene3D" id="3.30.450.90">
    <property type="match status" value="1"/>
</dbReference>
<evidence type="ECO:0000313" key="7">
    <source>
        <dbReference type="Proteomes" id="UP000002209"/>
    </source>
</evidence>
<evidence type="ECO:0000313" key="6">
    <source>
        <dbReference type="EMBL" id="BAH39612.1"/>
    </source>
</evidence>
<evidence type="ECO:0000259" key="5">
    <source>
        <dbReference type="Pfam" id="PF05157"/>
    </source>
</evidence>
<dbReference type="InterPro" id="IPR001482">
    <property type="entry name" value="T2SS/T4SS_dom"/>
</dbReference>
<evidence type="ECO:0000256" key="2">
    <source>
        <dbReference type="ARBA" id="ARBA00022741"/>
    </source>
</evidence>
<organism evidence="6 7">
    <name type="scientific">Gemmatimonas aurantiaca (strain DSM 14586 / JCM 11422 / NBRC 100505 / T-27)</name>
    <dbReference type="NCBI Taxonomy" id="379066"/>
    <lineage>
        <taxon>Bacteria</taxon>
        <taxon>Pseudomonadati</taxon>
        <taxon>Gemmatimonadota</taxon>
        <taxon>Gemmatimonadia</taxon>
        <taxon>Gemmatimonadales</taxon>
        <taxon>Gemmatimonadaceae</taxon>
        <taxon>Gemmatimonas</taxon>
    </lineage>
</organism>
<dbReference type="HOGENOM" id="CLU_013446_10_1_0"/>
<sequence length="634" mass="69991">MGNHPLLDITPRTCSDGNHVTMAAPAAPLASRSTDRLGDLLVREGLLSRENLTKALQEQSAYPGQRLGLTVVRLGMVPETEVVRMLARQYRMPAVDLARFEVDTRLLKLIPAELASKHTVLPLKRDGRQLTVAIADPTAMAVVDDLKFITRYDIVPVLAGEYSMRAAIEKHYEANEIHMQSLLQDIAADDDDIEVLDNQDDMVDASVLAAQVDEAPVVKLINAILGDAVHKGASDIHFECFEHELRVRYRIDGALQEVMKPPMKMRAALISRFKIMSSLNIAERRVPQDGRIKLKIGRKVIDFRVSTLPTLFGEKVVLRILDKGNLTLELDKFGIEPRAERELMEAISNPYGMVLVTGPTGSGKTTTLYSALSKINNLDTNIMTAEDPVEYNLFGINQVQVRTEIGMSFAAALKAFLRQDPNVIMVGEIRDLETGGIAVKAALTGHMVMSTLHTNSAPETIVRLLDMGLEPFNVASALNLILAQRLVRRICPKCRVKYQPDVAELSGAKVKLDTTMRELRFTEEALANAKAKATPEAMPFLTNLCLDTRVGDLPFFKGHGCDACAGTGLKGRQGVYEVMFMTPTLKKLVMQNSDVQVIRDAAVEEGMLTLRMDGWLKVLKGVTTLDQVIRETAN</sequence>
<dbReference type="Gene3D" id="3.40.50.300">
    <property type="entry name" value="P-loop containing nucleotide triphosphate hydrolases"/>
    <property type="match status" value="1"/>
</dbReference>
<dbReference type="EMBL" id="AP009153">
    <property type="protein sequence ID" value="BAH39612.1"/>
    <property type="molecule type" value="Genomic_DNA"/>
</dbReference>
<dbReference type="PANTHER" id="PTHR30258:SF1">
    <property type="entry name" value="PROTEIN TRANSPORT PROTEIN HOFB HOMOLOG"/>
    <property type="match status" value="1"/>
</dbReference>
<reference evidence="7" key="1">
    <citation type="submission" date="2006-03" db="EMBL/GenBank/DDBJ databases">
        <title>Complete genome sequence of Gemmatimonas aurantiaca T-27 that represents a novel phylum Gemmatimonadetes.</title>
        <authorList>
            <person name="Takasaki K."/>
            <person name="Ichikawa N."/>
            <person name="Miura H."/>
            <person name="Matsushita S."/>
            <person name="Watanabe Y."/>
            <person name="Oguchi A."/>
            <person name="Ankai A."/>
            <person name="Yashiro I."/>
            <person name="Takahashi M."/>
            <person name="Terui Y."/>
            <person name="Fukui S."/>
            <person name="Yokoyama H."/>
            <person name="Tanikawa S."/>
            <person name="Hanada S."/>
            <person name="Kamagata Y."/>
            <person name="Fujita N."/>
        </authorList>
    </citation>
    <scope>NUCLEOTIDE SEQUENCE [LARGE SCALE GENOMIC DNA]</scope>
    <source>
        <strain evidence="7">T-27 / DSM 14586 / JCM 11422 / NBRC 100505</strain>
    </source>
</reference>
<dbReference type="AlphaFoldDB" id="C1AA14"/>
<dbReference type="InterPro" id="IPR007831">
    <property type="entry name" value="T2SS_GspE_N"/>
</dbReference>
<dbReference type="GO" id="GO:0005524">
    <property type="term" value="F:ATP binding"/>
    <property type="evidence" value="ECO:0007669"/>
    <property type="project" value="UniProtKB-KW"/>
</dbReference>
<keyword evidence="2" id="KW-0547">Nucleotide-binding</keyword>
<dbReference type="PANTHER" id="PTHR30258">
    <property type="entry name" value="TYPE II SECRETION SYSTEM PROTEIN GSPE-RELATED"/>
    <property type="match status" value="1"/>
</dbReference>
<dbReference type="FunFam" id="3.30.450.90:FF:000001">
    <property type="entry name" value="Type II secretion system ATPase GspE"/>
    <property type="match status" value="1"/>
</dbReference>
<dbReference type="STRING" id="379066.GAU_2570"/>
<evidence type="ECO:0000256" key="3">
    <source>
        <dbReference type="ARBA" id="ARBA00022840"/>
    </source>
</evidence>
<dbReference type="Proteomes" id="UP000002209">
    <property type="component" value="Chromosome"/>
</dbReference>
<dbReference type="CDD" id="cd01129">
    <property type="entry name" value="PulE-GspE-like"/>
    <property type="match status" value="1"/>
</dbReference>
<dbReference type="eggNOG" id="COG2804">
    <property type="taxonomic scope" value="Bacteria"/>
</dbReference>
<evidence type="ECO:0000259" key="4">
    <source>
        <dbReference type="Pfam" id="PF00437"/>
    </source>
</evidence>
<dbReference type="InterPro" id="IPR037257">
    <property type="entry name" value="T2SS_E_N_sf"/>
</dbReference>
<gene>
    <name evidence="6" type="primary">pilB</name>
    <name evidence="6" type="ordered locus">GAU_2570</name>
</gene>
<dbReference type="GO" id="GO:0005886">
    <property type="term" value="C:plasma membrane"/>
    <property type="evidence" value="ECO:0007669"/>
    <property type="project" value="TreeGrafter"/>
</dbReference>
<dbReference type="KEGG" id="gau:GAU_2570"/>
<dbReference type="Gene3D" id="3.30.300.160">
    <property type="entry name" value="Type II secretion system, protein E, N-terminal domain"/>
    <property type="match status" value="1"/>
</dbReference>
<keyword evidence="3" id="KW-0067">ATP-binding</keyword>